<organism evidence="1 2">
    <name type="scientific">Paracoccus versutus</name>
    <name type="common">Thiobacillus versutus</name>
    <dbReference type="NCBI Taxonomy" id="34007"/>
    <lineage>
        <taxon>Bacteria</taxon>
        <taxon>Pseudomonadati</taxon>
        <taxon>Pseudomonadota</taxon>
        <taxon>Alphaproteobacteria</taxon>
        <taxon>Rhodobacterales</taxon>
        <taxon>Paracoccaceae</taxon>
        <taxon>Paracoccus</taxon>
    </lineage>
</organism>
<protein>
    <recommendedName>
        <fullName evidence="3">ArsR family transcriptional regulator</fullName>
    </recommendedName>
</protein>
<evidence type="ECO:0000313" key="2">
    <source>
        <dbReference type="Proteomes" id="UP000256794"/>
    </source>
</evidence>
<evidence type="ECO:0000313" key="1">
    <source>
        <dbReference type="EMBL" id="REG35266.1"/>
    </source>
</evidence>
<comment type="caution">
    <text evidence="1">The sequence shown here is derived from an EMBL/GenBank/DDBJ whole genome shotgun (WGS) entry which is preliminary data.</text>
</comment>
<dbReference type="AlphaFoldDB" id="A0AAQ0HEQ5"/>
<accession>A0AAQ0HEQ5</accession>
<gene>
    <name evidence="1" type="ORF">ATH84_103627</name>
</gene>
<name>A0AAQ0HEQ5_PARVE</name>
<evidence type="ECO:0008006" key="3">
    <source>
        <dbReference type="Google" id="ProtNLM"/>
    </source>
</evidence>
<reference evidence="1 2" key="1">
    <citation type="submission" date="2018-08" db="EMBL/GenBank/DDBJ databases">
        <title>Genomic Encyclopedia of Archaeal and Bacterial Type Strains, Phase II (KMG-II): from individual species to whole genera.</title>
        <authorList>
            <person name="Goeker M."/>
        </authorList>
    </citation>
    <scope>NUCLEOTIDE SEQUENCE [LARGE SCALE GENOMIC DNA]</scope>
    <source>
        <strain evidence="1 2">DSM 582</strain>
    </source>
</reference>
<dbReference type="RefSeq" id="WP_036757520.1">
    <property type="nucleotide sequence ID" value="NZ_CP035284.1"/>
</dbReference>
<dbReference type="EMBL" id="QUMX01000036">
    <property type="protein sequence ID" value="REG35266.1"/>
    <property type="molecule type" value="Genomic_DNA"/>
</dbReference>
<sequence length="109" mass="11700">MPDYGSNQTGTLETITSAHRALAILRALSRSPCGKSNEEILSSWLDQLGMPSSRVTLRDCLDHLAARGLIAISQVQDLKVAEITRHGQEVGDGLAVIEGIARLGVDCPY</sequence>
<keyword evidence="2" id="KW-1185">Reference proteome</keyword>
<dbReference type="Proteomes" id="UP000256794">
    <property type="component" value="Unassembled WGS sequence"/>
</dbReference>
<proteinExistence type="predicted"/>